<organism evidence="1 2">
    <name type="scientific">Cryptococcus neoformans Tu259-1</name>
    <dbReference type="NCBI Taxonomy" id="1230072"/>
    <lineage>
        <taxon>Eukaryota</taxon>
        <taxon>Fungi</taxon>
        <taxon>Dikarya</taxon>
        <taxon>Basidiomycota</taxon>
        <taxon>Agaricomycotina</taxon>
        <taxon>Tremellomycetes</taxon>
        <taxon>Tremellales</taxon>
        <taxon>Cryptococcaceae</taxon>
        <taxon>Cryptococcus</taxon>
        <taxon>Cryptococcus neoformans species complex</taxon>
    </lineage>
</organism>
<comment type="caution">
    <text evidence="1">The sequence shown here is derived from an EMBL/GenBank/DDBJ whole genome shotgun (WGS) entry which is preliminary data.</text>
</comment>
<dbReference type="EMBL" id="AMKT01000041">
    <property type="protein sequence ID" value="OXG21902.1"/>
    <property type="molecule type" value="Genomic_DNA"/>
</dbReference>
<protein>
    <submittedName>
        <fullName evidence="1">Uncharacterized protein</fullName>
    </submittedName>
</protein>
<reference evidence="1 2" key="1">
    <citation type="submission" date="2017-06" db="EMBL/GenBank/DDBJ databases">
        <title>Global population genomics of the pathogenic fungus Cryptococcus neoformans var. grubii.</title>
        <authorList>
            <person name="Cuomo C."/>
            <person name="Litvintseva A."/>
            <person name="Chen Y."/>
            <person name="Young S."/>
            <person name="Zeng Q."/>
            <person name="Chapman S."/>
            <person name="Gujja S."/>
            <person name="Saif S."/>
            <person name="Birren B."/>
        </authorList>
    </citation>
    <scope>NUCLEOTIDE SEQUENCE [LARGE SCALE GENOMIC DNA]</scope>
    <source>
        <strain evidence="1 2">Tu259-1</strain>
    </source>
</reference>
<gene>
    <name evidence="1" type="ORF">C361_03329</name>
</gene>
<evidence type="ECO:0000313" key="2">
    <source>
        <dbReference type="Proteomes" id="UP000199727"/>
    </source>
</evidence>
<sequence length="65" mass="7161">MCFAQNTFISSPVNYHSHSQSRSAPMCSYTDGNYPDDHVCECGSCKCLVVTKNKLCVNCKKGNHA</sequence>
<dbReference type="OrthoDB" id="2566721at2759"/>
<dbReference type="Proteomes" id="UP000199727">
    <property type="component" value="Unassembled WGS sequence"/>
</dbReference>
<name>A0A854QJV2_CRYNE</name>
<accession>A0A854QJV2</accession>
<evidence type="ECO:0000313" key="1">
    <source>
        <dbReference type="EMBL" id="OXG21902.1"/>
    </source>
</evidence>
<dbReference type="AlphaFoldDB" id="A0A854QJV2"/>
<proteinExistence type="predicted"/>